<evidence type="ECO:0000259" key="1">
    <source>
        <dbReference type="Pfam" id="PF01425"/>
    </source>
</evidence>
<dbReference type="VEuPathDB" id="FungiDB:ASPVEDRAFT_134002"/>
<evidence type="ECO:0000313" key="2">
    <source>
        <dbReference type="EMBL" id="OJJ03477.1"/>
    </source>
</evidence>
<dbReference type="STRING" id="1036611.A0A1L9PPM1"/>
<dbReference type="EMBL" id="KV878130">
    <property type="protein sequence ID" value="OJJ03477.1"/>
    <property type="molecule type" value="Genomic_DNA"/>
</dbReference>
<reference evidence="3" key="1">
    <citation type="journal article" date="2017" name="Genome Biol.">
        <title>Comparative genomics reveals high biological diversity and specific adaptations in the industrially and medically important fungal genus Aspergillus.</title>
        <authorList>
            <person name="de Vries R.P."/>
            <person name="Riley R."/>
            <person name="Wiebenga A."/>
            <person name="Aguilar-Osorio G."/>
            <person name="Amillis S."/>
            <person name="Uchima C.A."/>
            <person name="Anderluh G."/>
            <person name="Asadollahi M."/>
            <person name="Askin M."/>
            <person name="Barry K."/>
            <person name="Battaglia E."/>
            <person name="Bayram O."/>
            <person name="Benocci T."/>
            <person name="Braus-Stromeyer S.A."/>
            <person name="Caldana C."/>
            <person name="Canovas D."/>
            <person name="Cerqueira G.C."/>
            <person name="Chen F."/>
            <person name="Chen W."/>
            <person name="Choi C."/>
            <person name="Clum A."/>
            <person name="Dos Santos R.A."/>
            <person name="Damasio A.R."/>
            <person name="Diallinas G."/>
            <person name="Emri T."/>
            <person name="Fekete E."/>
            <person name="Flipphi M."/>
            <person name="Freyberg S."/>
            <person name="Gallo A."/>
            <person name="Gournas C."/>
            <person name="Habgood R."/>
            <person name="Hainaut M."/>
            <person name="Harispe M.L."/>
            <person name="Henrissat B."/>
            <person name="Hilden K.S."/>
            <person name="Hope R."/>
            <person name="Hossain A."/>
            <person name="Karabika E."/>
            <person name="Karaffa L."/>
            <person name="Karanyi Z."/>
            <person name="Krasevec N."/>
            <person name="Kuo A."/>
            <person name="Kusch H."/>
            <person name="LaButti K."/>
            <person name="Lagendijk E.L."/>
            <person name="Lapidus A."/>
            <person name="Levasseur A."/>
            <person name="Lindquist E."/>
            <person name="Lipzen A."/>
            <person name="Logrieco A.F."/>
            <person name="MacCabe A."/>
            <person name="Maekelae M.R."/>
            <person name="Malavazi I."/>
            <person name="Melin P."/>
            <person name="Meyer V."/>
            <person name="Mielnichuk N."/>
            <person name="Miskei M."/>
            <person name="Molnar A.P."/>
            <person name="Mule G."/>
            <person name="Ngan C.Y."/>
            <person name="Orejas M."/>
            <person name="Orosz E."/>
            <person name="Ouedraogo J.P."/>
            <person name="Overkamp K.M."/>
            <person name="Park H.-S."/>
            <person name="Perrone G."/>
            <person name="Piumi F."/>
            <person name="Punt P.J."/>
            <person name="Ram A.F."/>
            <person name="Ramon A."/>
            <person name="Rauscher S."/>
            <person name="Record E."/>
            <person name="Riano-Pachon D.M."/>
            <person name="Robert V."/>
            <person name="Roehrig J."/>
            <person name="Ruller R."/>
            <person name="Salamov A."/>
            <person name="Salih N.S."/>
            <person name="Samson R.A."/>
            <person name="Sandor E."/>
            <person name="Sanguinetti M."/>
            <person name="Schuetze T."/>
            <person name="Sepcic K."/>
            <person name="Shelest E."/>
            <person name="Sherlock G."/>
            <person name="Sophianopoulou V."/>
            <person name="Squina F.M."/>
            <person name="Sun H."/>
            <person name="Susca A."/>
            <person name="Todd R.B."/>
            <person name="Tsang A."/>
            <person name="Unkles S.E."/>
            <person name="van de Wiele N."/>
            <person name="van Rossen-Uffink D."/>
            <person name="Oliveira J.V."/>
            <person name="Vesth T.C."/>
            <person name="Visser J."/>
            <person name="Yu J.-H."/>
            <person name="Zhou M."/>
            <person name="Andersen M.R."/>
            <person name="Archer D.B."/>
            <person name="Baker S.E."/>
            <person name="Benoit I."/>
            <person name="Brakhage A.A."/>
            <person name="Braus G.H."/>
            <person name="Fischer R."/>
            <person name="Frisvad J.C."/>
            <person name="Goldman G.H."/>
            <person name="Houbraken J."/>
            <person name="Oakley B."/>
            <person name="Pocsi I."/>
            <person name="Scazzocchio C."/>
            <person name="Seiboth B."/>
            <person name="vanKuyk P.A."/>
            <person name="Wortman J."/>
            <person name="Dyer P.S."/>
            <person name="Grigoriev I.V."/>
        </authorList>
    </citation>
    <scope>NUCLEOTIDE SEQUENCE [LARGE SCALE GENOMIC DNA]</scope>
    <source>
        <strain evidence="3">CBS 583.65</strain>
    </source>
</reference>
<dbReference type="InterPro" id="IPR023631">
    <property type="entry name" value="Amidase_dom"/>
</dbReference>
<feature type="domain" description="Amidase" evidence="1">
    <location>
        <begin position="30"/>
        <end position="341"/>
    </location>
</feature>
<dbReference type="SUPFAM" id="SSF75304">
    <property type="entry name" value="Amidase signature (AS) enzymes"/>
    <property type="match status" value="1"/>
</dbReference>
<dbReference type="OrthoDB" id="566138at2759"/>
<dbReference type="AlphaFoldDB" id="A0A1L9PPM1"/>
<sequence length="683" mass="74778">MSKTKTLNLTEASIADLRQALNSGCLTSVELVTLYLHRIAYFDMRNQSLNSICVLNPRALEEAQASDDYRATPGNVPRPLEGLPFTVKDSFMVKGMTVAAGSPAFADLVAPADAAIVARLREAGAIILGRTNMPPMADGGPQRGLYGRAESPYNAIYSTTAYASGSSNGSGTSTAACFAAFGLAGETVSSGRAPASNNALVGYSPSRAVIPNRGQWPLYPTCDVVVPHTRTIPDLFDVLNIIVFDDEASSSGVDFWRNQPYIPIPKSSAVRPLDFHLLQDPHALQGKRIGVPRCFLGEQGKEHSSICTKSVLGLFDRARKDLESLGAILIEVDFPLLEQYTRQDFPGQACNVPGLPSKWMSLERCKMIATAWDDFLRHMNDSKYPNLSSADPGQIHPHIAPFDDPRAMSEAQNIVQYSDMIESVRTRTKYLHNLPHCESAVKALEGMRKALYDDWMDSQDLDLLAFPTNGDVPFANADEDLDSMRHALQDGIKYSNGGRALKHLGVPCITVPMGEMEEKGMPVGITFAAKGWADQDLLRFAFAYENAFKRRTMARRAPARPTDTVPLVCRPLTAVRPVLSVDCISSETLDDDRTEIRSVSINGKVSSPDPRVPVSSVTVFVDGEASDGVLVKDGRWSFSRQLARPKTHDRYPTLRKVPKDNFMLTFVAKTTNGRCAAQMLLVE</sequence>
<organism evidence="2 3">
    <name type="scientific">Aspergillus versicolor CBS 583.65</name>
    <dbReference type="NCBI Taxonomy" id="1036611"/>
    <lineage>
        <taxon>Eukaryota</taxon>
        <taxon>Fungi</taxon>
        <taxon>Dikarya</taxon>
        <taxon>Ascomycota</taxon>
        <taxon>Pezizomycotina</taxon>
        <taxon>Eurotiomycetes</taxon>
        <taxon>Eurotiomycetidae</taxon>
        <taxon>Eurotiales</taxon>
        <taxon>Aspergillaceae</taxon>
        <taxon>Aspergillus</taxon>
        <taxon>Aspergillus subgen. Nidulantes</taxon>
    </lineage>
</organism>
<proteinExistence type="predicted"/>
<dbReference type="Proteomes" id="UP000184073">
    <property type="component" value="Unassembled WGS sequence"/>
</dbReference>
<dbReference type="GeneID" id="63722593"/>
<accession>A0A1L9PPM1</accession>
<keyword evidence="3" id="KW-1185">Reference proteome</keyword>
<name>A0A1L9PPM1_ASPVE</name>
<dbReference type="PANTHER" id="PTHR42678:SF11">
    <property type="entry name" value="AMIDASE FAMILY PROTEIN"/>
    <property type="match status" value="1"/>
</dbReference>
<dbReference type="Gene3D" id="3.90.1300.10">
    <property type="entry name" value="Amidase signature (AS) domain"/>
    <property type="match status" value="1"/>
</dbReference>
<dbReference type="Pfam" id="PF01425">
    <property type="entry name" value="Amidase"/>
    <property type="match status" value="2"/>
</dbReference>
<evidence type="ECO:0000313" key="3">
    <source>
        <dbReference type="Proteomes" id="UP000184073"/>
    </source>
</evidence>
<feature type="domain" description="Amidase" evidence="1">
    <location>
        <begin position="438"/>
        <end position="538"/>
    </location>
</feature>
<dbReference type="PANTHER" id="PTHR42678">
    <property type="entry name" value="AMIDASE"/>
    <property type="match status" value="1"/>
</dbReference>
<gene>
    <name evidence="2" type="ORF">ASPVEDRAFT_134002</name>
</gene>
<protein>
    <recommendedName>
        <fullName evidence="1">Amidase domain-containing protein</fullName>
    </recommendedName>
</protein>
<dbReference type="NCBIfam" id="NF005127">
    <property type="entry name" value="PRK06565.1"/>
    <property type="match status" value="1"/>
</dbReference>
<dbReference type="InterPro" id="IPR036928">
    <property type="entry name" value="AS_sf"/>
</dbReference>
<dbReference type="RefSeq" id="XP_040669239.1">
    <property type="nucleotide sequence ID" value="XM_040807082.1"/>
</dbReference>